<accession>A0ABP0CK87</accession>
<feature type="region of interest" description="Disordered" evidence="1">
    <location>
        <begin position="413"/>
        <end position="456"/>
    </location>
</feature>
<feature type="compositionally biased region" description="Basic and acidic residues" evidence="1">
    <location>
        <begin position="615"/>
        <end position="625"/>
    </location>
</feature>
<proteinExistence type="predicted"/>
<comment type="caution">
    <text evidence="2">The sequence shown here is derived from an EMBL/GenBank/DDBJ whole genome shotgun (WGS) entry which is preliminary data.</text>
</comment>
<gene>
    <name evidence="2" type="ORF">SEUCBS140593_008051</name>
</gene>
<evidence type="ECO:0000256" key="1">
    <source>
        <dbReference type="SAM" id="MobiDB-lite"/>
    </source>
</evidence>
<dbReference type="Proteomes" id="UP001642482">
    <property type="component" value="Unassembled WGS sequence"/>
</dbReference>
<protein>
    <recommendedName>
        <fullName evidence="4">Leucine rich repeat domain containing protein</fullName>
    </recommendedName>
</protein>
<dbReference type="EMBL" id="CAWUHD010000105">
    <property type="protein sequence ID" value="CAK7231811.1"/>
    <property type="molecule type" value="Genomic_DNA"/>
</dbReference>
<reference evidence="2 3" key="1">
    <citation type="submission" date="2024-01" db="EMBL/GenBank/DDBJ databases">
        <authorList>
            <person name="Allen C."/>
            <person name="Tagirdzhanova G."/>
        </authorList>
    </citation>
    <scope>NUCLEOTIDE SEQUENCE [LARGE SCALE GENOMIC DNA]</scope>
</reference>
<feature type="region of interest" description="Disordered" evidence="1">
    <location>
        <begin position="639"/>
        <end position="687"/>
    </location>
</feature>
<dbReference type="SUPFAM" id="SSF52047">
    <property type="entry name" value="RNI-like"/>
    <property type="match status" value="1"/>
</dbReference>
<keyword evidence="3" id="KW-1185">Reference proteome</keyword>
<sequence>MSNVPGSLKGIIKTGTFHQGALPNLRILKLRDRDLDEASLVPIAEYCRQRIWSLDLGQNKLTDSCVRKLLYLCFGVDDLTAQKGHHEVEGGLATVQDVPGVDIPPMWRGWFSYIVESSFSTTFTHPDRYLADSPVYDEGNQRQSRLTGNEPLRSDRVEDVKIALAGGPGQPVPDWHDVREADICKPPLSLTHVYLSGNQGFTMEGVESIFRFSRGHIQHFDCASPAIATNGQVPFALTGILGRSHLFRPVHASNLRSLRIHHSLVTHIPTLNDPSKNALMALKYAETVLHERAEMAYPQAFVPDLNPRLQSLTLTCLPRVSTGPLIDKLIRFLVSAADQEEAVRMQHSALPVSRRGPAMLRGLRHIRLEFEPCPPEDENVNGTFENLDAKALLNSSTDGFSFFGEASSAKTAAAKAEVQPKEGNGKSTGSGGNGSHRAGKNLEVPGSGGDIAAASPAPQDLLCTSKDAEDAVKAGQPDRLPHYPLPGALDADSEYVRERLSLGNQDSVNETTVQVSVWVGTGKRGPNRTMNRYMANLSRESLRTHIRPATPDQVEAGVPVGACIYNAAWDAILWLIDEDENGNGGDGERGTIPLSTSIAATQDRARQAPKQPSPRRQEHHGQGMRDVVDAIRQFRAETRTGYPQKGMAPTSPFDQQAGESQRQRRLQQQRQPAPRHWTGTLEVLLAS</sequence>
<name>A0ABP0CK87_9PEZI</name>
<organism evidence="2 3">
    <name type="scientific">Sporothrix eucalyptigena</name>
    <dbReference type="NCBI Taxonomy" id="1812306"/>
    <lineage>
        <taxon>Eukaryota</taxon>
        <taxon>Fungi</taxon>
        <taxon>Dikarya</taxon>
        <taxon>Ascomycota</taxon>
        <taxon>Pezizomycotina</taxon>
        <taxon>Sordariomycetes</taxon>
        <taxon>Sordariomycetidae</taxon>
        <taxon>Ophiostomatales</taxon>
        <taxon>Ophiostomataceae</taxon>
        <taxon>Sporothrix</taxon>
    </lineage>
</organism>
<evidence type="ECO:0000313" key="3">
    <source>
        <dbReference type="Proteomes" id="UP001642482"/>
    </source>
</evidence>
<evidence type="ECO:0000313" key="2">
    <source>
        <dbReference type="EMBL" id="CAK7231811.1"/>
    </source>
</evidence>
<feature type="region of interest" description="Disordered" evidence="1">
    <location>
        <begin position="600"/>
        <end position="625"/>
    </location>
</feature>
<evidence type="ECO:0008006" key="4">
    <source>
        <dbReference type="Google" id="ProtNLM"/>
    </source>
</evidence>